<dbReference type="InterPro" id="IPR005835">
    <property type="entry name" value="NTP_transferase_dom"/>
</dbReference>
<dbReference type="GO" id="GO:0009298">
    <property type="term" value="P:GDP-mannose biosynthetic process"/>
    <property type="evidence" value="ECO:0007669"/>
    <property type="project" value="TreeGrafter"/>
</dbReference>
<sequence>MSQPNIPKQFLSIFNNKPLIIQTVDRIKRYFRKNERIFIIPEELKGITHKFVGRERVIIEPMRRNTAPAICLAAKILERNYGDGVIHVMPADHLISTDKNFIAALKFGQKCAAQGYLVTYGIRPVRPETGYGYIKTGKKIGAHRGLSAFGGGDFTEKPSLRKAKQYLKSKKYLWNSGIFTFRIRDILDQIERFIPDVYHGVIRYMQTKKKKYFQYIPDISIDYGVMEKTDTLCVVKGNFQWDDVGSWLALERYFKKDKNRNVLIGNAQGVEIADSIMYTYGIPLKAYGLRGVVVVVGPRGVLVCKKDRVQDLKTLLK</sequence>
<dbReference type="GO" id="GO:0004475">
    <property type="term" value="F:mannose-1-phosphate guanylyltransferase (GTP) activity"/>
    <property type="evidence" value="ECO:0007669"/>
    <property type="project" value="InterPro"/>
</dbReference>
<feature type="domain" description="MannoseP isomerase/GMP-like beta-helix" evidence="2">
    <location>
        <begin position="268"/>
        <end position="316"/>
    </location>
</feature>
<reference evidence="3 4" key="1">
    <citation type="journal article" date="2015" name="Microbiome">
        <title>Genomic resolution of linkages in carbon, nitrogen, and sulfur cycling among widespread estuary sediment bacteria.</title>
        <authorList>
            <person name="Baker B.J."/>
            <person name="Lazar C.S."/>
            <person name="Teske A.P."/>
            <person name="Dick G.J."/>
        </authorList>
    </citation>
    <scope>NUCLEOTIDE SEQUENCE [LARGE SCALE GENOMIC DNA]</scope>
    <source>
        <strain evidence="3">DG_78</strain>
    </source>
</reference>
<dbReference type="InterPro" id="IPR054566">
    <property type="entry name" value="ManC/GMP-like_b-helix"/>
</dbReference>
<dbReference type="EMBL" id="LJNI01000154">
    <property type="protein sequence ID" value="KPJ70847.1"/>
    <property type="molecule type" value="Genomic_DNA"/>
</dbReference>
<feature type="domain" description="Nucleotidyl transferase" evidence="1">
    <location>
        <begin position="6"/>
        <end position="258"/>
    </location>
</feature>
<dbReference type="Pfam" id="PF22640">
    <property type="entry name" value="ManC_GMP_beta-helix"/>
    <property type="match status" value="1"/>
</dbReference>
<protein>
    <submittedName>
        <fullName evidence="3">Uncharacterized protein</fullName>
    </submittedName>
</protein>
<proteinExistence type="predicted"/>
<dbReference type="InterPro" id="IPR049577">
    <property type="entry name" value="GMPP_N"/>
</dbReference>
<dbReference type="Proteomes" id="UP000051012">
    <property type="component" value="Unassembled WGS sequence"/>
</dbReference>
<dbReference type="PATRIC" id="fig|1703772.3.peg.1135"/>
<dbReference type="PANTHER" id="PTHR46390:SF1">
    <property type="entry name" value="MANNOSE-1-PHOSPHATE GUANYLYLTRANSFERASE"/>
    <property type="match status" value="1"/>
</dbReference>
<dbReference type="Pfam" id="PF00483">
    <property type="entry name" value="NTP_transferase"/>
    <property type="match status" value="1"/>
</dbReference>
<accession>A0A0S7Y8Q3</accession>
<evidence type="ECO:0000313" key="4">
    <source>
        <dbReference type="Proteomes" id="UP000051012"/>
    </source>
</evidence>
<comment type="caution">
    <text evidence="3">The sequence shown here is derived from an EMBL/GenBank/DDBJ whole genome shotgun (WGS) entry which is preliminary data.</text>
</comment>
<gene>
    <name evidence="3" type="ORF">AMJ52_09365</name>
</gene>
<dbReference type="PANTHER" id="PTHR46390">
    <property type="entry name" value="MANNOSE-1-PHOSPHATE GUANYLYLTRANSFERASE"/>
    <property type="match status" value="1"/>
</dbReference>
<dbReference type="SUPFAM" id="SSF53448">
    <property type="entry name" value="Nucleotide-diphospho-sugar transferases"/>
    <property type="match status" value="1"/>
</dbReference>
<dbReference type="AlphaFoldDB" id="A0A0S7Y8Q3"/>
<evidence type="ECO:0000259" key="2">
    <source>
        <dbReference type="Pfam" id="PF22640"/>
    </source>
</evidence>
<dbReference type="Gene3D" id="3.90.550.10">
    <property type="entry name" value="Spore Coat Polysaccharide Biosynthesis Protein SpsA, Chain A"/>
    <property type="match status" value="1"/>
</dbReference>
<dbReference type="InterPro" id="IPR029044">
    <property type="entry name" value="Nucleotide-diphossugar_trans"/>
</dbReference>
<name>A0A0S7Y8Q3_UNCT6</name>
<evidence type="ECO:0000313" key="3">
    <source>
        <dbReference type="EMBL" id="KPJ70847.1"/>
    </source>
</evidence>
<dbReference type="SUPFAM" id="SSF159283">
    <property type="entry name" value="Guanosine diphospho-D-mannose pyrophosphorylase/mannose-6-phosphate isomerase linker domain"/>
    <property type="match status" value="1"/>
</dbReference>
<dbReference type="CDD" id="cd02509">
    <property type="entry name" value="GDP-M1P_Guanylyltransferase"/>
    <property type="match status" value="1"/>
</dbReference>
<dbReference type="InterPro" id="IPR051161">
    <property type="entry name" value="Mannose-6P_isomerase_type2"/>
</dbReference>
<evidence type="ECO:0000259" key="1">
    <source>
        <dbReference type="Pfam" id="PF00483"/>
    </source>
</evidence>
<organism evidence="3 4">
    <name type="scientific">candidate division TA06 bacterium DG_78</name>
    <dbReference type="NCBI Taxonomy" id="1703772"/>
    <lineage>
        <taxon>Bacteria</taxon>
        <taxon>Bacteria division TA06</taxon>
    </lineage>
</organism>